<evidence type="ECO:0000256" key="1">
    <source>
        <dbReference type="SAM" id="MobiDB-lite"/>
    </source>
</evidence>
<feature type="region of interest" description="Disordered" evidence="1">
    <location>
        <begin position="198"/>
        <end position="231"/>
    </location>
</feature>
<feature type="region of interest" description="Disordered" evidence="1">
    <location>
        <begin position="379"/>
        <end position="490"/>
    </location>
</feature>
<feature type="compositionally biased region" description="Low complexity" evidence="1">
    <location>
        <begin position="52"/>
        <end position="138"/>
    </location>
</feature>
<organism evidence="3 4">
    <name type="scientific">Dioszegia hungarica</name>
    <dbReference type="NCBI Taxonomy" id="4972"/>
    <lineage>
        <taxon>Eukaryota</taxon>
        <taxon>Fungi</taxon>
        <taxon>Dikarya</taxon>
        <taxon>Basidiomycota</taxon>
        <taxon>Agaricomycotina</taxon>
        <taxon>Tremellomycetes</taxon>
        <taxon>Tremellales</taxon>
        <taxon>Bulleribasidiaceae</taxon>
        <taxon>Dioszegia</taxon>
    </lineage>
</organism>
<dbReference type="GeneID" id="77730341"/>
<feature type="region of interest" description="Disordered" evidence="1">
    <location>
        <begin position="566"/>
        <end position="607"/>
    </location>
</feature>
<gene>
    <name evidence="3" type="ORF">MKK02DRAFT_40526</name>
</gene>
<keyword evidence="2" id="KW-0812">Transmembrane</keyword>
<protein>
    <submittedName>
        <fullName evidence="3">Uncharacterized protein</fullName>
    </submittedName>
</protein>
<feature type="compositionally biased region" description="Low complexity" evidence="1">
    <location>
        <begin position="386"/>
        <end position="399"/>
    </location>
</feature>
<evidence type="ECO:0000256" key="2">
    <source>
        <dbReference type="SAM" id="Phobius"/>
    </source>
</evidence>
<accession>A0AA38H3R1</accession>
<keyword evidence="2" id="KW-1133">Transmembrane helix</keyword>
<feature type="compositionally biased region" description="Basic and acidic residues" evidence="1">
    <location>
        <begin position="760"/>
        <end position="787"/>
    </location>
</feature>
<dbReference type="AlphaFoldDB" id="A0AA38H3R1"/>
<feature type="transmembrane region" description="Helical" evidence="2">
    <location>
        <begin position="153"/>
        <end position="176"/>
    </location>
</feature>
<dbReference type="Proteomes" id="UP001164286">
    <property type="component" value="Unassembled WGS sequence"/>
</dbReference>
<feature type="region of interest" description="Disordered" evidence="1">
    <location>
        <begin position="306"/>
        <end position="367"/>
    </location>
</feature>
<evidence type="ECO:0000313" key="3">
    <source>
        <dbReference type="EMBL" id="KAI9632224.1"/>
    </source>
</evidence>
<feature type="compositionally biased region" description="Low complexity" evidence="1">
    <location>
        <begin position="405"/>
        <end position="438"/>
    </location>
</feature>
<feature type="compositionally biased region" description="Polar residues" evidence="1">
    <location>
        <begin position="343"/>
        <end position="358"/>
    </location>
</feature>
<evidence type="ECO:0000313" key="4">
    <source>
        <dbReference type="Proteomes" id="UP001164286"/>
    </source>
</evidence>
<proteinExistence type="predicted"/>
<keyword evidence="2" id="KW-0472">Membrane</keyword>
<name>A0AA38H3R1_9TREE</name>
<feature type="region of interest" description="Disordered" evidence="1">
    <location>
        <begin position="1"/>
        <end position="142"/>
    </location>
</feature>
<keyword evidence="4" id="KW-1185">Reference proteome</keyword>
<feature type="compositionally biased region" description="Basic and acidic residues" evidence="1">
    <location>
        <begin position="330"/>
        <end position="342"/>
    </location>
</feature>
<feature type="region of interest" description="Disordered" evidence="1">
    <location>
        <begin position="704"/>
        <end position="787"/>
    </location>
</feature>
<dbReference type="EMBL" id="JAKWFO010000014">
    <property type="protein sequence ID" value="KAI9632224.1"/>
    <property type="molecule type" value="Genomic_DNA"/>
</dbReference>
<sequence length="787" mass="82294">MDYGASIPLGPDWMYGGETSPASSQAAPTGTPVDPASVATGVMSVPPPSGPAAPSDMTAASSSAPSLPTSSAVSVPSSSPLSSLSSSTSASGPSTSQITSPLALLSGSSTTSSSSSSLSTTLSRTSSSASATTSSTPLDGILPLPSDRTSLTVILSSVLGPLFLAIILLALFIWLLRRYPSDYARAATNEPAEPAVITTTPRRASSNHKLPFTPPRSKAAQPGSRIPSEKAPLLTGPAQTVIEEEDITDYANPHPRSSILSRLSLGLGMAPAMRRISNGAAEKAYRTPSWALAGLAALPRRIGSGLRSVSTSTQRAGPYGPPVGAGISEKQPESPTRADRSRGTSTQNNSSGNEDTQPSDPPPSAAYTRSMATEELFFRPPRNTPSSQGTKSSKASSGSSGSGSRGSRSTRGTGPSNWQSAFPALEEDAPAALAYATDTVRRRPGSGYTHQRRNVNTVSVGVPETPRTGAGSIGSWSALGLDGGERERRSRWVEEGDRLDFPVPPDGMGWEMELFPPRSPGWGGVQRHSMASTLSEISNYYSAHSHPETPPPYDRAQEPSTIRLVQPLPQMDEDGNQDTLRGGRPILSSRLSEDQRGSDNTRRSFICEPLLGPPDVMAEFGQLRSVSGGPASTLISALHNSNARSSHYASVQISESSAYSQSSGSSLERTSLRGGTELLAESGATFGVVSDRALRGRQSHATLVSTRSVTAGQARSARSEDSIGGQIPPMPDRHAARPPALPRVSSDRAVMALADGSRAASRDRAGPGSRAERKKSWFGWKKEKGEE</sequence>
<reference evidence="3" key="1">
    <citation type="journal article" date="2022" name="G3 (Bethesda)">
        <title>High quality genome of the basidiomycete yeast Dioszegia hungarica PDD-24b-2 isolated from cloud water.</title>
        <authorList>
            <person name="Jarrige D."/>
            <person name="Haridas S."/>
            <person name="Bleykasten-Grosshans C."/>
            <person name="Joly M."/>
            <person name="Nadalig T."/>
            <person name="Sancelme M."/>
            <person name="Vuilleumier S."/>
            <person name="Grigoriev I.V."/>
            <person name="Amato P."/>
            <person name="Bringel F."/>
        </authorList>
    </citation>
    <scope>NUCLEOTIDE SEQUENCE</scope>
    <source>
        <strain evidence="3">PDD-24b-2</strain>
    </source>
</reference>
<comment type="caution">
    <text evidence="3">The sequence shown here is derived from an EMBL/GenBank/DDBJ whole genome shotgun (WGS) entry which is preliminary data.</text>
</comment>
<feature type="compositionally biased region" description="Polar residues" evidence="1">
    <location>
        <begin position="198"/>
        <end position="208"/>
    </location>
</feature>
<dbReference type="RefSeq" id="XP_052942001.1">
    <property type="nucleotide sequence ID" value="XM_053091136.1"/>
</dbReference>
<feature type="compositionally biased region" description="Basic and acidic residues" evidence="1">
    <location>
        <begin position="591"/>
        <end position="602"/>
    </location>
</feature>
<feature type="compositionally biased region" description="Polar residues" evidence="1">
    <location>
        <begin position="704"/>
        <end position="713"/>
    </location>
</feature>